<dbReference type="EMBL" id="CP182909">
    <property type="protein sequence ID" value="XPM62493.1"/>
    <property type="molecule type" value="Genomic_DNA"/>
</dbReference>
<sequence length="148" mass="17195">MSIRTAEAIAGYTQAELLNCNYWHLFALESQLLLKRLMRYSTIPARLELKIIRKTGEERWLECTRASIEFQGQTAALTTAFDITERKSAECALRQQTERERLISSMAQRIRASLNLGDILQTTVAEVRQFLQVDRTIIYRHYPDGRGW</sequence>
<accession>A0ACD5GP28</accession>
<organism evidence="1 2">
    <name type="scientific">Desertifilum tharense IPPAS B-1220</name>
    <dbReference type="NCBI Taxonomy" id="1781255"/>
    <lineage>
        <taxon>Bacteria</taxon>
        <taxon>Bacillati</taxon>
        <taxon>Cyanobacteriota</taxon>
        <taxon>Cyanophyceae</taxon>
        <taxon>Desertifilales</taxon>
        <taxon>Desertifilaceae</taxon>
        <taxon>Desertifilum</taxon>
    </lineage>
</organism>
<evidence type="ECO:0000313" key="2">
    <source>
        <dbReference type="Proteomes" id="UP000095472"/>
    </source>
</evidence>
<reference evidence="1 2" key="1">
    <citation type="journal article" date="2016" name="Genome Announc.">
        <title>Draft Genome Sequence of the Thermotolerant Cyanobacterium Desertifilum sp. IPPAS B-1220.</title>
        <authorList>
            <person name="Mironov K.S."/>
            <person name="Sinetova M.A."/>
            <person name="Bolatkhan K."/>
            <person name="Zayadan B.K."/>
            <person name="Ustinova V.V."/>
            <person name="Kupriyanova E.V."/>
            <person name="Skrypnik A.N."/>
            <person name="Gogoleva N.E."/>
            <person name="Gogolev Y.V."/>
            <person name="Los D.A."/>
        </authorList>
    </citation>
    <scope>NUCLEOTIDE SEQUENCE [LARGE SCALE GENOMIC DNA]</scope>
    <source>
        <strain evidence="1 2">IPPAS B-1220</strain>
    </source>
</reference>
<keyword evidence="2" id="KW-1185">Reference proteome</keyword>
<gene>
    <name evidence="1" type="ORF">BH720_022715</name>
</gene>
<dbReference type="Proteomes" id="UP000095472">
    <property type="component" value="Chromosome"/>
</dbReference>
<name>A0ACD5GP28_9CYAN</name>
<proteinExistence type="predicted"/>
<protein>
    <submittedName>
        <fullName evidence="1">PAS domain S-box protein</fullName>
    </submittedName>
</protein>
<evidence type="ECO:0000313" key="1">
    <source>
        <dbReference type="EMBL" id="XPM62493.1"/>
    </source>
</evidence>